<dbReference type="AlphaFoldDB" id="A0A7M5XIN1"/>
<evidence type="ECO:0000259" key="3">
    <source>
        <dbReference type="Pfam" id="PF00812"/>
    </source>
</evidence>
<sequence length="449" mass="49958">MLTTVVKLNYLLFIASQLICFALGNLYLPTILWDSRNFLFGCEDLTIYVKNTDSIMFACPSKFLYSRREGQIVDSVTFEAMYGVEENDVEKFNTCNATGLTPFHTCDYENKATLPFYSISISKLSQPFSFDDKAKTVYIFSTSFQTRDMLSNKINGSCAPQSGYFPLKLKIHKCADNDKECEAKICDTMECFVKDCGMFTAWQKEDTFLWNGTCLQKETRQCVQPGFPCHEETERLVPADEVNCTNYREECPTISTSSISPTPSSITKDASSISQSECQQCSPCPSTSYTQPNASQELSVTTVTETMNQTIVSTVVNPEASISVSVRISTLTVAETVRVTETASCNNLCTQTPGNPTGSQKEYITHDVPYDDKFYITVISGIIGAMLVGVFVLHACLVYRKGNKIKQHKVIEVKEYKSETKVTSTEHTSTSGPTNGKYTRLEEGANPNA</sequence>
<feature type="transmembrane region" description="Helical" evidence="2">
    <location>
        <begin position="12"/>
        <end position="33"/>
    </location>
</feature>
<feature type="region of interest" description="Disordered" evidence="1">
    <location>
        <begin position="418"/>
        <end position="449"/>
    </location>
</feature>
<accession>A0A7M5XIN1</accession>
<protein>
    <recommendedName>
        <fullName evidence="3">Ephrin RBD domain-containing protein</fullName>
    </recommendedName>
</protein>
<keyword evidence="2" id="KW-0812">Transmembrane</keyword>
<dbReference type="RefSeq" id="XP_066936019.1">
    <property type="nucleotide sequence ID" value="XM_067079918.1"/>
</dbReference>
<proteinExistence type="predicted"/>
<reference evidence="4" key="1">
    <citation type="submission" date="2021-01" db="UniProtKB">
        <authorList>
            <consortium name="EnsemblMetazoa"/>
        </authorList>
    </citation>
    <scope>IDENTIFICATION</scope>
</reference>
<feature type="domain" description="Ephrin RBD" evidence="3">
    <location>
        <begin position="30"/>
        <end position="162"/>
    </location>
</feature>
<feature type="compositionally biased region" description="Polar residues" evidence="1">
    <location>
        <begin position="421"/>
        <end position="437"/>
    </location>
</feature>
<evidence type="ECO:0000313" key="5">
    <source>
        <dbReference type="Proteomes" id="UP000594262"/>
    </source>
</evidence>
<keyword evidence="2" id="KW-1133">Transmembrane helix</keyword>
<evidence type="ECO:0000256" key="1">
    <source>
        <dbReference type="SAM" id="MobiDB-lite"/>
    </source>
</evidence>
<dbReference type="EnsemblMetazoa" id="CLYHEMT023925.1">
    <property type="protein sequence ID" value="CLYHEMP023925.1"/>
    <property type="gene ID" value="CLYHEMG023925"/>
</dbReference>
<organism evidence="4 5">
    <name type="scientific">Clytia hemisphaerica</name>
    <dbReference type="NCBI Taxonomy" id="252671"/>
    <lineage>
        <taxon>Eukaryota</taxon>
        <taxon>Metazoa</taxon>
        <taxon>Cnidaria</taxon>
        <taxon>Hydrozoa</taxon>
        <taxon>Hydroidolina</taxon>
        <taxon>Leptothecata</taxon>
        <taxon>Obeliida</taxon>
        <taxon>Clytiidae</taxon>
        <taxon>Clytia</taxon>
    </lineage>
</organism>
<name>A0A7M5XIN1_9CNID</name>
<dbReference type="Gene3D" id="2.60.40.420">
    <property type="entry name" value="Cupredoxins - blue copper proteins"/>
    <property type="match status" value="1"/>
</dbReference>
<dbReference type="InterPro" id="IPR001799">
    <property type="entry name" value="Ephrin_RBD"/>
</dbReference>
<dbReference type="GO" id="GO:0016020">
    <property type="term" value="C:membrane"/>
    <property type="evidence" value="ECO:0007669"/>
    <property type="project" value="InterPro"/>
</dbReference>
<dbReference type="InterPro" id="IPR008972">
    <property type="entry name" value="Cupredoxin"/>
</dbReference>
<evidence type="ECO:0000256" key="2">
    <source>
        <dbReference type="SAM" id="Phobius"/>
    </source>
</evidence>
<feature type="transmembrane region" description="Helical" evidence="2">
    <location>
        <begin position="374"/>
        <end position="399"/>
    </location>
</feature>
<keyword evidence="2" id="KW-0472">Membrane</keyword>
<dbReference type="GeneID" id="136823747"/>
<evidence type="ECO:0000313" key="4">
    <source>
        <dbReference type="EnsemblMetazoa" id="CLYHEMP023925.1"/>
    </source>
</evidence>
<dbReference type="SUPFAM" id="SSF49503">
    <property type="entry name" value="Cupredoxins"/>
    <property type="match status" value="1"/>
</dbReference>
<dbReference type="Proteomes" id="UP000594262">
    <property type="component" value="Unplaced"/>
</dbReference>
<dbReference type="Pfam" id="PF00812">
    <property type="entry name" value="Ephrin"/>
    <property type="match status" value="1"/>
</dbReference>
<keyword evidence="5" id="KW-1185">Reference proteome</keyword>
<dbReference type="OrthoDB" id="6250301at2759"/>